<keyword evidence="1" id="KW-0479">Metal-binding</keyword>
<dbReference type="EMBL" id="CAJOBQ010002627">
    <property type="protein sequence ID" value="CAF4570928.1"/>
    <property type="molecule type" value="Genomic_DNA"/>
</dbReference>
<dbReference type="GO" id="GO:0003676">
    <property type="term" value="F:nucleic acid binding"/>
    <property type="evidence" value="ECO:0007669"/>
    <property type="project" value="InterPro"/>
</dbReference>
<feature type="domain" description="CCHC-type" evidence="2">
    <location>
        <begin position="448"/>
        <end position="462"/>
    </location>
</feature>
<evidence type="ECO:0000313" key="11">
    <source>
        <dbReference type="Proteomes" id="UP000663851"/>
    </source>
</evidence>
<evidence type="ECO:0000313" key="3">
    <source>
        <dbReference type="EMBL" id="CAF3185717.1"/>
    </source>
</evidence>
<protein>
    <recommendedName>
        <fullName evidence="2">CCHC-type domain-containing protein</fullName>
    </recommendedName>
</protein>
<dbReference type="EMBL" id="CAJNYU010004522">
    <property type="protein sequence ID" value="CAF3766224.1"/>
    <property type="molecule type" value="Genomic_DNA"/>
</dbReference>
<evidence type="ECO:0000313" key="9">
    <source>
        <dbReference type="EMBL" id="CAF4733719.1"/>
    </source>
</evidence>
<dbReference type="Proteomes" id="UP000663825">
    <property type="component" value="Unassembled WGS sequence"/>
</dbReference>
<evidence type="ECO:0000313" key="7">
    <source>
        <dbReference type="EMBL" id="CAF4482916.1"/>
    </source>
</evidence>
<evidence type="ECO:0000313" key="6">
    <source>
        <dbReference type="EMBL" id="CAF4179581.1"/>
    </source>
</evidence>
<dbReference type="SUPFAM" id="SSF57756">
    <property type="entry name" value="Retrovirus zinc finger-like domains"/>
    <property type="match status" value="1"/>
</dbReference>
<dbReference type="PANTHER" id="PTHR33194:SF4">
    <property type="entry name" value="CCHC-TYPE DOMAIN-CONTAINING PROTEIN"/>
    <property type="match status" value="1"/>
</dbReference>
<keyword evidence="12" id="KW-1185">Reference proteome</keyword>
<dbReference type="EMBL" id="CAJOBP010006006">
    <property type="protein sequence ID" value="CAF4482916.1"/>
    <property type="molecule type" value="Genomic_DNA"/>
</dbReference>
<dbReference type="Pfam" id="PF03732">
    <property type="entry name" value="Retrotrans_gag"/>
    <property type="match status" value="1"/>
</dbReference>
<dbReference type="EMBL" id="CAJNXB010001668">
    <property type="protein sequence ID" value="CAF3185717.1"/>
    <property type="molecule type" value="Genomic_DNA"/>
</dbReference>
<evidence type="ECO:0000313" key="5">
    <source>
        <dbReference type="EMBL" id="CAF3766224.1"/>
    </source>
</evidence>
<dbReference type="EMBL" id="CAJOBS010001471">
    <property type="protein sequence ID" value="CAF4733719.1"/>
    <property type="molecule type" value="Genomic_DNA"/>
</dbReference>
<dbReference type="OrthoDB" id="10012585at2759"/>
<dbReference type="Proteomes" id="UP000663851">
    <property type="component" value="Unassembled WGS sequence"/>
</dbReference>
<name>A0A820APW7_9BILA</name>
<dbReference type="PROSITE" id="PS50158">
    <property type="entry name" value="ZF_CCHC"/>
    <property type="match status" value="1"/>
</dbReference>
<evidence type="ECO:0000313" key="12">
    <source>
        <dbReference type="Proteomes" id="UP000663873"/>
    </source>
</evidence>
<dbReference type="Proteomes" id="UP000663872">
    <property type="component" value="Unassembled WGS sequence"/>
</dbReference>
<dbReference type="Proteomes" id="UP000663869">
    <property type="component" value="Unassembled WGS sequence"/>
</dbReference>
<dbReference type="InterPro" id="IPR001878">
    <property type="entry name" value="Znf_CCHC"/>
</dbReference>
<dbReference type="EMBL" id="CAJOBR010006081">
    <property type="protein sequence ID" value="CAF4836063.1"/>
    <property type="molecule type" value="Genomic_DNA"/>
</dbReference>
<sequence>MSIKSTRSTQDLTQISINSFILSTTKDKSMTSISDTIENVNIDSTQSKTNMITVDQKLNEELPYTLGHGPHDQHSTQSTKQNFLVFQSQWRLLQKFDGSGNAEHWLKNIMEKFGSWEATINEQYELIPSLLIGDALIWYAKQQDDMPTFTAFIKKFLQYYGQQELNEKVSTTFIPSSSQIPPCQKNDSKEIVLDSLRNQMLITSLEKLPKFTGKSKQNVSKWLREIQQSMHMLKLTDEEKLFFVPTCLEVDAKDWFYDNIHYFSTWTFFIQKLFKTFESSGKADISFNRLRHYEQGTNQDVRQYYFEIMKLCKEANPCMDDASKLQYLKDGLKPSLRFDIILKNPTNPEEFLEYAQKIAELKSLDEQDDVIHCSNADNFTRSPPDLLSHQNNKLRFNNRYVPTSQPESNKVYYQNNYVKNKPFPTHPVDITTSNQYRTNNIPKPPYQCYKCGGTDHYIHDCPHFYQGS</sequence>
<evidence type="ECO:0000313" key="4">
    <source>
        <dbReference type="EMBL" id="CAF3410157.1"/>
    </source>
</evidence>
<dbReference type="Proteomes" id="UP000663848">
    <property type="component" value="Unassembled WGS sequence"/>
</dbReference>
<dbReference type="Proteomes" id="UP000663873">
    <property type="component" value="Unassembled WGS sequence"/>
</dbReference>
<organism evidence="6 11">
    <name type="scientific">Rotaria socialis</name>
    <dbReference type="NCBI Taxonomy" id="392032"/>
    <lineage>
        <taxon>Eukaryota</taxon>
        <taxon>Metazoa</taxon>
        <taxon>Spiralia</taxon>
        <taxon>Gnathifera</taxon>
        <taxon>Rotifera</taxon>
        <taxon>Eurotatoria</taxon>
        <taxon>Bdelloidea</taxon>
        <taxon>Philodinida</taxon>
        <taxon>Philodinidae</taxon>
        <taxon>Rotaria</taxon>
    </lineage>
</organism>
<dbReference type="EMBL" id="CAJNYT010001420">
    <property type="protein sequence ID" value="CAF3410157.1"/>
    <property type="molecule type" value="Genomic_DNA"/>
</dbReference>
<evidence type="ECO:0000313" key="10">
    <source>
        <dbReference type="EMBL" id="CAF4836063.1"/>
    </source>
</evidence>
<dbReference type="PANTHER" id="PTHR33194">
    <property type="entry name" value="ZINC KNUCKLE DOMAINCONTAINING PROTEIN"/>
    <property type="match status" value="1"/>
</dbReference>
<keyword evidence="1" id="KW-0863">Zinc-finger</keyword>
<proteinExistence type="predicted"/>
<dbReference type="InterPro" id="IPR005162">
    <property type="entry name" value="Retrotrans_gag_dom"/>
</dbReference>
<dbReference type="EMBL" id="CAJOBO010000270">
    <property type="protein sequence ID" value="CAF4179581.1"/>
    <property type="molecule type" value="Genomic_DNA"/>
</dbReference>
<dbReference type="GO" id="GO:0008270">
    <property type="term" value="F:zinc ion binding"/>
    <property type="evidence" value="ECO:0007669"/>
    <property type="project" value="UniProtKB-KW"/>
</dbReference>
<evidence type="ECO:0000259" key="2">
    <source>
        <dbReference type="PROSITE" id="PS50158"/>
    </source>
</evidence>
<dbReference type="AlphaFoldDB" id="A0A820APW7"/>
<reference evidence="6" key="1">
    <citation type="submission" date="2021-02" db="EMBL/GenBank/DDBJ databases">
        <authorList>
            <person name="Nowell W R."/>
        </authorList>
    </citation>
    <scope>NUCLEOTIDE SEQUENCE</scope>
</reference>
<evidence type="ECO:0000313" key="8">
    <source>
        <dbReference type="EMBL" id="CAF4570928.1"/>
    </source>
</evidence>
<keyword evidence="1" id="KW-0862">Zinc</keyword>
<dbReference type="Proteomes" id="UP000663862">
    <property type="component" value="Unassembled WGS sequence"/>
</dbReference>
<dbReference type="Proteomes" id="UP000663838">
    <property type="component" value="Unassembled WGS sequence"/>
</dbReference>
<evidence type="ECO:0000256" key="1">
    <source>
        <dbReference type="PROSITE-ProRule" id="PRU00047"/>
    </source>
</evidence>
<gene>
    <name evidence="5" type="ORF">FME351_LOCUS31685</name>
    <name evidence="4" type="ORF">GRG538_LOCUS10834</name>
    <name evidence="6" type="ORF">HFQ381_LOCUS6138</name>
    <name evidence="10" type="ORF">QYT958_LOCUS26076</name>
    <name evidence="3" type="ORF">TIS948_LOCUS11626</name>
    <name evidence="9" type="ORF">TOA249_LOCUS19088</name>
    <name evidence="8" type="ORF">TSG867_LOCUS25952</name>
    <name evidence="7" type="ORF">UJA718_LOCUS25069</name>
</gene>
<comment type="caution">
    <text evidence="6">The sequence shown here is derived from an EMBL/GenBank/DDBJ whole genome shotgun (WGS) entry which is preliminary data.</text>
</comment>
<accession>A0A820APW7</accession>
<dbReference type="InterPro" id="IPR036875">
    <property type="entry name" value="Znf_CCHC_sf"/>
</dbReference>